<proteinExistence type="predicted"/>
<dbReference type="RefSeq" id="WP_054715242.1">
    <property type="nucleotide sequence ID" value="NZ_AZEU01000133.1"/>
</dbReference>
<keyword evidence="1" id="KW-0472">Membrane</keyword>
<dbReference type="PATRIC" id="fig|1423769.4.peg.863"/>
<gene>
    <name evidence="2" type="ORF">FD01_GL000807</name>
</gene>
<sequence length="111" mass="13028">MYHNIQFSKKMMMKAQYSKNLTIADFIVILVAAGISWLLFTRFVSPFLQALAPIETAAITYLMLSPSSVYDKKNYQVLMQIVRKSRRTYHAIQRPIYQFHEEKEGVRHGRI</sequence>
<keyword evidence="3" id="KW-1185">Reference proteome</keyword>
<dbReference type="EMBL" id="AZEU01000133">
    <property type="protein sequence ID" value="KRL45165.1"/>
    <property type="molecule type" value="Genomic_DNA"/>
</dbReference>
<reference evidence="2 3" key="1">
    <citation type="journal article" date="2015" name="Genome Announc.">
        <title>Expanding the biotechnology potential of lactobacilli through comparative genomics of 213 strains and associated genera.</title>
        <authorList>
            <person name="Sun Z."/>
            <person name="Harris H.M."/>
            <person name="McCann A."/>
            <person name="Guo C."/>
            <person name="Argimon S."/>
            <person name="Zhang W."/>
            <person name="Yang X."/>
            <person name="Jeffery I.B."/>
            <person name="Cooney J.C."/>
            <person name="Kagawa T.F."/>
            <person name="Liu W."/>
            <person name="Song Y."/>
            <person name="Salvetti E."/>
            <person name="Wrobel A."/>
            <person name="Rasinkangas P."/>
            <person name="Parkhill J."/>
            <person name="Rea M.C."/>
            <person name="O'Sullivan O."/>
            <person name="Ritari J."/>
            <person name="Douillard F.P."/>
            <person name="Paul Ross R."/>
            <person name="Yang R."/>
            <person name="Briner A.E."/>
            <person name="Felis G.E."/>
            <person name="de Vos W.M."/>
            <person name="Barrangou R."/>
            <person name="Klaenhammer T.R."/>
            <person name="Caufield P.W."/>
            <person name="Cui Y."/>
            <person name="Zhang H."/>
            <person name="O'Toole P.W."/>
        </authorList>
    </citation>
    <scope>NUCLEOTIDE SEQUENCE [LARGE SCALE GENOMIC DNA]</scope>
    <source>
        <strain evidence="2 3">DSM 13343</strain>
    </source>
</reference>
<evidence type="ECO:0000313" key="3">
    <source>
        <dbReference type="Proteomes" id="UP000051790"/>
    </source>
</evidence>
<evidence type="ECO:0000256" key="1">
    <source>
        <dbReference type="SAM" id="Phobius"/>
    </source>
</evidence>
<dbReference type="Proteomes" id="UP000051790">
    <property type="component" value="Unassembled WGS sequence"/>
</dbReference>
<dbReference type="AlphaFoldDB" id="A0A0R1QK52"/>
<dbReference type="OrthoDB" id="2194932at2"/>
<keyword evidence="1" id="KW-0812">Transmembrane</keyword>
<evidence type="ECO:0000313" key="2">
    <source>
        <dbReference type="EMBL" id="KRL45165.1"/>
    </source>
</evidence>
<feature type="transmembrane region" description="Helical" evidence="1">
    <location>
        <begin position="46"/>
        <end position="64"/>
    </location>
</feature>
<accession>A0A0R1QK52</accession>
<organism evidence="2 3">
    <name type="scientific">Lacticaseibacillus manihotivorans DSM 13343 = JCM 12514</name>
    <dbReference type="NCBI Taxonomy" id="1423769"/>
    <lineage>
        <taxon>Bacteria</taxon>
        <taxon>Bacillati</taxon>
        <taxon>Bacillota</taxon>
        <taxon>Bacilli</taxon>
        <taxon>Lactobacillales</taxon>
        <taxon>Lactobacillaceae</taxon>
        <taxon>Lacticaseibacillus</taxon>
    </lineage>
</organism>
<protein>
    <submittedName>
        <fullName evidence="2">Uncharacterized protein</fullName>
    </submittedName>
</protein>
<feature type="transmembrane region" description="Helical" evidence="1">
    <location>
        <begin position="21"/>
        <end position="40"/>
    </location>
</feature>
<comment type="caution">
    <text evidence="2">The sequence shown here is derived from an EMBL/GenBank/DDBJ whole genome shotgun (WGS) entry which is preliminary data.</text>
</comment>
<name>A0A0R1QK52_9LACO</name>
<keyword evidence="1" id="KW-1133">Transmembrane helix</keyword>